<dbReference type="InterPro" id="IPR043519">
    <property type="entry name" value="NT_sf"/>
</dbReference>
<organism evidence="1 2">
    <name type="scientific">Ruminiclostridium cellobioparum subsp. termitidis CT1112</name>
    <dbReference type="NCBI Taxonomy" id="1195236"/>
    <lineage>
        <taxon>Bacteria</taxon>
        <taxon>Bacillati</taxon>
        <taxon>Bacillota</taxon>
        <taxon>Clostridia</taxon>
        <taxon>Eubacteriales</taxon>
        <taxon>Oscillospiraceae</taxon>
        <taxon>Ruminiclostridium</taxon>
    </lineage>
</organism>
<proteinExistence type="predicted"/>
<dbReference type="EMBL" id="AORV01000070">
    <property type="protein sequence ID" value="EMS69218.1"/>
    <property type="molecule type" value="Genomic_DNA"/>
</dbReference>
<gene>
    <name evidence="1" type="ORF">CTER_5173</name>
</gene>
<dbReference type="PATRIC" id="fig|1195236.3.peg.5308"/>
<keyword evidence="2" id="KW-1185">Reference proteome</keyword>
<sequence length="147" mass="17237">MDGIKLDIDKSVCNKIDFKKLGYKFKSKPLLIGGMAMEYYGLRKSGDDIDFVVTNEDYRELSTIYPNNLKDLWGDLGVCIYQFEIWKTICLFNYDYLSHGSVEENDFLVISMEKLLFMKALAMDVEKCHKDLQLIVNRIRFLQHENI</sequence>
<dbReference type="eggNOG" id="ENOG5033XM8">
    <property type="taxonomic scope" value="Bacteria"/>
</dbReference>
<protein>
    <recommendedName>
        <fullName evidence="3">Nucleotidyltransferase</fullName>
    </recommendedName>
</protein>
<dbReference type="Proteomes" id="UP000014155">
    <property type="component" value="Unassembled WGS sequence"/>
</dbReference>
<accession>S0FL30</accession>
<evidence type="ECO:0000313" key="1">
    <source>
        <dbReference type="EMBL" id="EMS69218.1"/>
    </source>
</evidence>
<comment type="caution">
    <text evidence="1">The sequence shown here is derived from an EMBL/GenBank/DDBJ whole genome shotgun (WGS) entry which is preliminary data.</text>
</comment>
<evidence type="ECO:0000313" key="2">
    <source>
        <dbReference type="Proteomes" id="UP000014155"/>
    </source>
</evidence>
<reference evidence="1 2" key="1">
    <citation type="journal article" date="2013" name="Genome Announc.">
        <title>Draft Genome Sequence of the Cellulolytic, Mesophilic, Anaerobic Bacterium Clostridium termitidis Strain CT1112 (DSM 5398).</title>
        <authorList>
            <person name="Lal S."/>
            <person name="Ramachandran U."/>
            <person name="Zhang X."/>
            <person name="Munir R."/>
            <person name="Sparling R."/>
            <person name="Levin D.B."/>
        </authorList>
    </citation>
    <scope>NUCLEOTIDE SEQUENCE [LARGE SCALE GENOMIC DNA]</scope>
    <source>
        <strain evidence="1 2">CT1112</strain>
    </source>
</reference>
<name>S0FL30_RUMCE</name>
<evidence type="ECO:0008006" key="3">
    <source>
        <dbReference type="Google" id="ProtNLM"/>
    </source>
</evidence>
<dbReference type="RefSeq" id="WP_004630705.1">
    <property type="nucleotide sequence ID" value="NZ_AORV01000070.1"/>
</dbReference>
<dbReference type="AlphaFoldDB" id="S0FL30"/>
<dbReference type="SUPFAM" id="SSF81301">
    <property type="entry name" value="Nucleotidyltransferase"/>
    <property type="match status" value="1"/>
</dbReference>